<proteinExistence type="predicted"/>
<protein>
    <submittedName>
        <fullName evidence="1">Uncharacterized protein</fullName>
    </submittedName>
</protein>
<dbReference type="AlphaFoldDB" id="A0A371G2Z8"/>
<keyword evidence="2" id="KW-1185">Reference proteome</keyword>
<organism evidence="1 2">
    <name type="scientific">Mucuna pruriens</name>
    <name type="common">Velvet bean</name>
    <name type="synonym">Dolichos pruriens</name>
    <dbReference type="NCBI Taxonomy" id="157652"/>
    <lineage>
        <taxon>Eukaryota</taxon>
        <taxon>Viridiplantae</taxon>
        <taxon>Streptophyta</taxon>
        <taxon>Embryophyta</taxon>
        <taxon>Tracheophyta</taxon>
        <taxon>Spermatophyta</taxon>
        <taxon>Magnoliopsida</taxon>
        <taxon>eudicotyledons</taxon>
        <taxon>Gunneridae</taxon>
        <taxon>Pentapetalae</taxon>
        <taxon>rosids</taxon>
        <taxon>fabids</taxon>
        <taxon>Fabales</taxon>
        <taxon>Fabaceae</taxon>
        <taxon>Papilionoideae</taxon>
        <taxon>50 kb inversion clade</taxon>
        <taxon>NPAAA clade</taxon>
        <taxon>indigoferoid/millettioid clade</taxon>
        <taxon>Phaseoleae</taxon>
        <taxon>Mucuna</taxon>
    </lineage>
</organism>
<dbReference type="PANTHER" id="PTHR33067">
    <property type="entry name" value="RNA-DIRECTED DNA POLYMERASE-RELATED"/>
    <property type="match status" value="1"/>
</dbReference>
<dbReference type="OrthoDB" id="1744547at2759"/>
<comment type="caution">
    <text evidence="1">The sequence shown here is derived from an EMBL/GenBank/DDBJ whole genome shotgun (WGS) entry which is preliminary data.</text>
</comment>
<evidence type="ECO:0000313" key="1">
    <source>
        <dbReference type="EMBL" id="RDX84723.1"/>
    </source>
</evidence>
<evidence type="ECO:0000313" key="2">
    <source>
        <dbReference type="Proteomes" id="UP000257109"/>
    </source>
</evidence>
<name>A0A371G2Z8_MUCPR</name>
<dbReference type="Proteomes" id="UP000257109">
    <property type="component" value="Unassembled WGS sequence"/>
</dbReference>
<gene>
    <name evidence="1" type="ORF">CR513_34174</name>
</gene>
<dbReference type="PANTHER" id="PTHR33067:SF31">
    <property type="entry name" value="RNA-DIRECTED DNA POLYMERASE"/>
    <property type="match status" value="1"/>
</dbReference>
<feature type="non-terminal residue" evidence="1">
    <location>
        <position position="1"/>
    </location>
</feature>
<accession>A0A371G2Z8</accession>
<reference evidence="1" key="1">
    <citation type="submission" date="2018-05" db="EMBL/GenBank/DDBJ databases">
        <title>Draft genome of Mucuna pruriens seed.</title>
        <authorList>
            <person name="Nnadi N.E."/>
            <person name="Vos R."/>
            <person name="Hasami M.H."/>
            <person name="Devisetty U.K."/>
            <person name="Aguiy J.C."/>
        </authorList>
    </citation>
    <scope>NUCLEOTIDE SEQUENCE [LARGE SCALE GENOMIC DNA]</scope>
    <source>
        <strain evidence="1">JCA_2017</strain>
    </source>
</reference>
<sequence>MRPSLKAKLTPVIKQLHTNIPFAEAIATMPKYDKFLTEVISNKIILGEFELVELNEECSTIELKKLPSKLKELRSFTIPYTIMNSHFERGLCDLGPSINLMKANIKADKEVEFKVFDYQKSPSTIASSSFIQEMDPIEALVASMLLRERRKNPIEKDTNKEEEQLLKYLQPQQEPRYWRNEKLEDLGIDRTNGGQAVKSAKRQ</sequence>
<dbReference type="EMBL" id="QJKJ01006965">
    <property type="protein sequence ID" value="RDX84723.1"/>
    <property type="molecule type" value="Genomic_DNA"/>
</dbReference>